<reference evidence="1" key="2">
    <citation type="submission" date="2020-05" db="UniProtKB">
        <authorList>
            <consortium name="EnsemblMetazoa"/>
        </authorList>
    </citation>
    <scope>IDENTIFICATION</scope>
    <source>
        <strain evidence="1">ACHKN1017</strain>
    </source>
</reference>
<protein>
    <submittedName>
        <fullName evidence="1">Uncharacterized protein</fullName>
    </submittedName>
</protein>
<reference evidence="2" key="1">
    <citation type="submission" date="2013-03" db="EMBL/GenBank/DDBJ databases">
        <title>The Genome Sequence of Anopheles christyi ACHKN1017.</title>
        <authorList>
            <consortium name="The Broad Institute Genomics Platform"/>
            <person name="Neafsey D.E."/>
            <person name="Besansky N."/>
            <person name="Walker B."/>
            <person name="Young S.K."/>
            <person name="Zeng Q."/>
            <person name="Gargeya S."/>
            <person name="Fitzgerald M."/>
            <person name="Haas B."/>
            <person name="Abouelleil A."/>
            <person name="Allen A.W."/>
            <person name="Alvarado L."/>
            <person name="Arachchi H.M."/>
            <person name="Berlin A.M."/>
            <person name="Chapman S.B."/>
            <person name="Gainer-Dewar J."/>
            <person name="Goldberg J."/>
            <person name="Griggs A."/>
            <person name="Gujja S."/>
            <person name="Hansen M."/>
            <person name="Howarth C."/>
            <person name="Imamovic A."/>
            <person name="Ireland A."/>
            <person name="Larimer J."/>
            <person name="McCowan C."/>
            <person name="Murphy C."/>
            <person name="Pearson M."/>
            <person name="Poon T.W."/>
            <person name="Priest M."/>
            <person name="Roberts A."/>
            <person name="Saif S."/>
            <person name="Shea T."/>
            <person name="Sisk P."/>
            <person name="Sykes S."/>
            <person name="Wortman J."/>
            <person name="Nusbaum C."/>
            <person name="Birren B."/>
        </authorList>
    </citation>
    <scope>NUCLEOTIDE SEQUENCE [LARGE SCALE GENOMIC DNA]</scope>
    <source>
        <strain evidence="2">ACHKN1017</strain>
    </source>
</reference>
<keyword evidence="2" id="KW-1185">Reference proteome</keyword>
<dbReference type="Proteomes" id="UP000075881">
    <property type="component" value="Unassembled WGS sequence"/>
</dbReference>
<dbReference type="AlphaFoldDB" id="A0A182KIB8"/>
<name>A0A182KIB8_9DIPT</name>
<proteinExistence type="predicted"/>
<organism evidence="1 2">
    <name type="scientific">Anopheles christyi</name>
    <dbReference type="NCBI Taxonomy" id="43041"/>
    <lineage>
        <taxon>Eukaryota</taxon>
        <taxon>Metazoa</taxon>
        <taxon>Ecdysozoa</taxon>
        <taxon>Arthropoda</taxon>
        <taxon>Hexapoda</taxon>
        <taxon>Insecta</taxon>
        <taxon>Pterygota</taxon>
        <taxon>Neoptera</taxon>
        <taxon>Endopterygota</taxon>
        <taxon>Diptera</taxon>
        <taxon>Nematocera</taxon>
        <taxon>Culicoidea</taxon>
        <taxon>Culicidae</taxon>
        <taxon>Anophelinae</taxon>
        <taxon>Anopheles</taxon>
    </lineage>
</organism>
<evidence type="ECO:0000313" key="2">
    <source>
        <dbReference type="Proteomes" id="UP000075881"/>
    </source>
</evidence>
<dbReference type="VEuPathDB" id="VectorBase:ACHR014208"/>
<dbReference type="EnsemblMetazoa" id="ACHR014208-RA">
    <property type="protein sequence ID" value="ACHR014208-PA"/>
    <property type="gene ID" value="ACHR014208"/>
</dbReference>
<accession>A0A182KIB8</accession>
<evidence type="ECO:0000313" key="1">
    <source>
        <dbReference type="EnsemblMetazoa" id="ACHR014208-PA"/>
    </source>
</evidence>
<sequence>MFSFEKILKNMYNPNSAQEAIIGNIIASLDDIVSGFSPVLANAVDCSLWCLTERIEPKKMGSRAITTSVPYARAIPSGVEGIFPVAFVAPPSSPSVTVAVRFSWICAITSSTTSAMAFCAAVRLWF</sequence>